<name>A0A4Q2REQ5_9HYPH</name>
<organism evidence="2 3">
    <name type="scientific">Lichenibacterium ramalinae</name>
    <dbReference type="NCBI Taxonomy" id="2316527"/>
    <lineage>
        <taxon>Bacteria</taxon>
        <taxon>Pseudomonadati</taxon>
        <taxon>Pseudomonadota</taxon>
        <taxon>Alphaproteobacteria</taxon>
        <taxon>Hyphomicrobiales</taxon>
        <taxon>Lichenihabitantaceae</taxon>
        <taxon>Lichenibacterium</taxon>
    </lineage>
</organism>
<accession>A0A4Q2REQ5</accession>
<reference evidence="2 3" key="2">
    <citation type="submission" date="2019-02" db="EMBL/GenBank/DDBJ databases">
        <title>'Lichenibacterium ramalinii' gen. nov. sp. nov., 'Lichenibacterium minor' gen. nov. sp. nov.</title>
        <authorList>
            <person name="Pankratov T."/>
        </authorList>
    </citation>
    <scope>NUCLEOTIDE SEQUENCE [LARGE SCALE GENOMIC DNA]</scope>
    <source>
        <strain evidence="2 3">RmlP001</strain>
    </source>
</reference>
<evidence type="ECO:0000313" key="3">
    <source>
        <dbReference type="Proteomes" id="UP000289411"/>
    </source>
</evidence>
<dbReference type="OrthoDB" id="286092at2"/>
<comment type="caution">
    <text evidence="2">The sequence shown here is derived from an EMBL/GenBank/DDBJ whole genome shotgun (WGS) entry which is preliminary data.</text>
</comment>
<dbReference type="Pfam" id="PF01850">
    <property type="entry name" value="PIN"/>
    <property type="match status" value="1"/>
</dbReference>
<dbReference type="InterPro" id="IPR029060">
    <property type="entry name" value="PIN-like_dom_sf"/>
</dbReference>
<feature type="domain" description="PIN" evidence="1">
    <location>
        <begin position="5"/>
        <end position="117"/>
    </location>
</feature>
<dbReference type="CDD" id="cd18682">
    <property type="entry name" value="PIN_VapC-like"/>
    <property type="match status" value="1"/>
</dbReference>
<gene>
    <name evidence="2" type="ORF">D3272_07665</name>
</gene>
<dbReference type="SUPFAM" id="SSF88723">
    <property type="entry name" value="PIN domain-like"/>
    <property type="match status" value="1"/>
</dbReference>
<protein>
    <submittedName>
        <fullName evidence="2">PIN domain-containing protein</fullName>
    </submittedName>
</protein>
<proteinExistence type="predicted"/>
<dbReference type="InterPro" id="IPR002716">
    <property type="entry name" value="PIN_dom"/>
</dbReference>
<dbReference type="RefSeq" id="WP_129218572.1">
    <property type="nucleotide sequence ID" value="NZ_QYBC01000005.1"/>
</dbReference>
<dbReference type="AlphaFoldDB" id="A0A4Q2REQ5"/>
<keyword evidence="3" id="KW-1185">Reference proteome</keyword>
<evidence type="ECO:0000313" key="2">
    <source>
        <dbReference type="EMBL" id="RYB06060.1"/>
    </source>
</evidence>
<evidence type="ECO:0000259" key="1">
    <source>
        <dbReference type="Pfam" id="PF01850"/>
    </source>
</evidence>
<dbReference type="Gene3D" id="3.40.50.1010">
    <property type="entry name" value="5'-nuclease"/>
    <property type="match status" value="1"/>
</dbReference>
<sequence>MPKRYVLDASALLCLLNDEAGAEKVEAAFDDAVISAVNLSEVVAKIVERGGTAEIVTAMLDPLRFDVVAFDRAQAIRAGELRAATRGAGLSFGDRACLALADICQWIALTADRAWGQLDLSVRIELIR</sequence>
<dbReference type="Proteomes" id="UP000289411">
    <property type="component" value="Unassembled WGS sequence"/>
</dbReference>
<reference evidence="2 3" key="1">
    <citation type="submission" date="2018-09" db="EMBL/GenBank/DDBJ databases">
        <authorList>
            <person name="Grouzdev D.S."/>
            <person name="Krutkina M.S."/>
        </authorList>
    </citation>
    <scope>NUCLEOTIDE SEQUENCE [LARGE SCALE GENOMIC DNA]</scope>
    <source>
        <strain evidence="2 3">RmlP001</strain>
    </source>
</reference>
<dbReference type="EMBL" id="QYBC01000005">
    <property type="protein sequence ID" value="RYB06060.1"/>
    <property type="molecule type" value="Genomic_DNA"/>
</dbReference>